<protein>
    <recommendedName>
        <fullName evidence="1">Protein kinase domain-containing protein</fullName>
    </recommendedName>
</protein>
<dbReference type="AlphaFoldDB" id="A0A9W9A2A9"/>
<dbReference type="EMBL" id="JAOTPV010000021">
    <property type="protein sequence ID" value="KAJ4471980.1"/>
    <property type="molecule type" value="Genomic_DNA"/>
</dbReference>
<reference evidence="2" key="1">
    <citation type="submission" date="2022-08" db="EMBL/GenBank/DDBJ databases">
        <title>A Global Phylogenomic Analysis of the Shiitake Genus Lentinula.</title>
        <authorList>
            <consortium name="DOE Joint Genome Institute"/>
            <person name="Sierra-Patev S."/>
            <person name="Min B."/>
            <person name="Naranjo-Ortiz M."/>
            <person name="Looney B."/>
            <person name="Konkel Z."/>
            <person name="Slot J.C."/>
            <person name="Sakamoto Y."/>
            <person name="Steenwyk J.L."/>
            <person name="Rokas A."/>
            <person name="Carro J."/>
            <person name="Camarero S."/>
            <person name="Ferreira P."/>
            <person name="Molpeceres G."/>
            <person name="Ruiz-Duenas F.J."/>
            <person name="Serrano A."/>
            <person name="Henrissat B."/>
            <person name="Drula E."/>
            <person name="Hughes K.W."/>
            <person name="Mata J.L."/>
            <person name="Ishikawa N.K."/>
            <person name="Vargas-Isla R."/>
            <person name="Ushijima S."/>
            <person name="Smith C.A."/>
            <person name="Ahrendt S."/>
            <person name="Andreopoulos W."/>
            <person name="He G."/>
            <person name="Labutti K."/>
            <person name="Lipzen A."/>
            <person name="Ng V."/>
            <person name="Riley R."/>
            <person name="Sandor L."/>
            <person name="Barry K."/>
            <person name="Martinez A.T."/>
            <person name="Xiao Y."/>
            <person name="Gibbons J.G."/>
            <person name="Terashima K."/>
            <person name="Grigoriev I.V."/>
            <person name="Hibbett D.S."/>
        </authorList>
    </citation>
    <scope>NUCLEOTIDE SEQUENCE</scope>
    <source>
        <strain evidence="2">JLM2183</strain>
    </source>
</reference>
<evidence type="ECO:0000313" key="3">
    <source>
        <dbReference type="Proteomes" id="UP001150266"/>
    </source>
</evidence>
<feature type="domain" description="Protein kinase" evidence="1">
    <location>
        <begin position="4"/>
        <end position="186"/>
    </location>
</feature>
<dbReference type="GO" id="GO:0005524">
    <property type="term" value="F:ATP binding"/>
    <property type="evidence" value="ECO:0007669"/>
    <property type="project" value="InterPro"/>
</dbReference>
<comment type="caution">
    <text evidence="2">The sequence shown here is derived from an EMBL/GenBank/DDBJ whole genome shotgun (WGS) entry which is preliminary data.</text>
</comment>
<dbReference type="InterPro" id="IPR011009">
    <property type="entry name" value="Kinase-like_dom_sf"/>
</dbReference>
<dbReference type="InterPro" id="IPR000719">
    <property type="entry name" value="Prot_kinase_dom"/>
</dbReference>
<name>A0A9W9A2A9_9AGAR</name>
<dbReference type="Gene3D" id="1.10.510.10">
    <property type="entry name" value="Transferase(Phosphotransferase) domain 1"/>
    <property type="match status" value="1"/>
</dbReference>
<evidence type="ECO:0000259" key="1">
    <source>
        <dbReference type="PROSITE" id="PS50011"/>
    </source>
</evidence>
<sequence>MTGARKLTSANHGRFNKEIYTLDGQDGSTLLMKVLSLQVSKDDALGEAEALNMVHELHTSGMIQMPSRIHRKWFPALVMERKSGISLFSSPAYKRADTKEKKRELMKFVIEKVCEEVARIAVSTGILHYDNNPDNIFFTFSGDSIVSVDLIDYCPPYTYMIDNFKNVDKAKIVELCRTSSVWTALW</sequence>
<dbReference type="SUPFAM" id="SSF56112">
    <property type="entry name" value="Protein kinase-like (PK-like)"/>
    <property type="match status" value="1"/>
</dbReference>
<evidence type="ECO:0000313" key="2">
    <source>
        <dbReference type="EMBL" id="KAJ4471980.1"/>
    </source>
</evidence>
<dbReference type="OrthoDB" id="2963976at2759"/>
<proteinExistence type="predicted"/>
<dbReference type="Proteomes" id="UP001150266">
    <property type="component" value="Unassembled WGS sequence"/>
</dbReference>
<dbReference type="Gene3D" id="3.30.200.20">
    <property type="entry name" value="Phosphorylase Kinase, domain 1"/>
    <property type="match status" value="1"/>
</dbReference>
<dbReference type="GO" id="GO:0004672">
    <property type="term" value="F:protein kinase activity"/>
    <property type="evidence" value="ECO:0007669"/>
    <property type="project" value="InterPro"/>
</dbReference>
<accession>A0A9W9A2A9</accession>
<keyword evidence="3" id="KW-1185">Reference proteome</keyword>
<dbReference type="PROSITE" id="PS50011">
    <property type="entry name" value="PROTEIN_KINASE_DOM"/>
    <property type="match status" value="1"/>
</dbReference>
<gene>
    <name evidence="2" type="ORF">J3R30DRAFT_1013974</name>
</gene>
<organism evidence="2 3">
    <name type="scientific">Lentinula aciculospora</name>
    <dbReference type="NCBI Taxonomy" id="153920"/>
    <lineage>
        <taxon>Eukaryota</taxon>
        <taxon>Fungi</taxon>
        <taxon>Dikarya</taxon>
        <taxon>Basidiomycota</taxon>
        <taxon>Agaricomycotina</taxon>
        <taxon>Agaricomycetes</taxon>
        <taxon>Agaricomycetidae</taxon>
        <taxon>Agaricales</taxon>
        <taxon>Marasmiineae</taxon>
        <taxon>Omphalotaceae</taxon>
        <taxon>Lentinula</taxon>
    </lineage>
</organism>